<dbReference type="SUPFAM" id="SSF54593">
    <property type="entry name" value="Glyoxalase/Bleomycin resistance protein/Dihydroxybiphenyl dioxygenase"/>
    <property type="match status" value="1"/>
</dbReference>
<dbReference type="PROSITE" id="PS51819">
    <property type="entry name" value="VOC"/>
    <property type="match status" value="1"/>
</dbReference>
<dbReference type="Proteomes" id="UP001589890">
    <property type="component" value="Unassembled WGS sequence"/>
</dbReference>
<reference evidence="5 6" key="1">
    <citation type="submission" date="2024-09" db="EMBL/GenBank/DDBJ databases">
        <authorList>
            <person name="Sun Q."/>
            <person name="Mori K."/>
        </authorList>
    </citation>
    <scope>NUCLEOTIDE SEQUENCE [LARGE SCALE GENOMIC DNA]</scope>
    <source>
        <strain evidence="5 6">CGMCC 1.15906</strain>
    </source>
</reference>
<evidence type="ECO:0000256" key="2">
    <source>
        <dbReference type="ARBA" id="ARBA00021572"/>
    </source>
</evidence>
<evidence type="ECO:0000259" key="4">
    <source>
        <dbReference type="PROSITE" id="PS51819"/>
    </source>
</evidence>
<comment type="caution">
    <text evidence="5">The sequence shown here is derived from an EMBL/GenBank/DDBJ whole genome shotgun (WGS) entry which is preliminary data.</text>
</comment>
<sequence length="232" mass="24781">MSSVSERTIPILPCRDLDDVVPFYTALGFTVTYRQARPNPYLCLRRGGIDLHFAGIAEFDPESSLGNVLVVVPDIGALYDEFAAGLRAAYGKLPMSGLPRITRPRRKQGTTGGFSVVDPGGNWLRVTSAGETEENEAPAGRLDRVLLNAARQGDARGNVPAAITVLEAGLTRHLDASAAERLPVLVYLAELHHRAGDSVRALETLAAIDALDLTGADADLAAVDELRAQLAR</sequence>
<dbReference type="EMBL" id="JBHLTC010000035">
    <property type="protein sequence ID" value="MFC0627550.1"/>
    <property type="molecule type" value="Genomic_DNA"/>
</dbReference>
<evidence type="ECO:0000313" key="5">
    <source>
        <dbReference type="EMBL" id="MFC0627550.1"/>
    </source>
</evidence>
<proteinExistence type="inferred from homology"/>
<organism evidence="5 6">
    <name type="scientific">Kribbella deserti</name>
    <dbReference type="NCBI Taxonomy" id="1926257"/>
    <lineage>
        <taxon>Bacteria</taxon>
        <taxon>Bacillati</taxon>
        <taxon>Actinomycetota</taxon>
        <taxon>Actinomycetes</taxon>
        <taxon>Propionibacteriales</taxon>
        <taxon>Kribbellaceae</taxon>
        <taxon>Kribbella</taxon>
    </lineage>
</organism>
<evidence type="ECO:0000313" key="6">
    <source>
        <dbReference type="Proteomes" id="UP001589890"/>
    </source>
</evidence>
<name>A0ABV6QSQ0_9ACTN</name>
<dbReference type="RefSeq" id="WP_380052461.1">
    <property type="nucleotide sequence ID" value="NZ_JBHLTC010000035.1"/>
</dbReference>
<feature type="domain" description="VOC" evidence="4">
    <location>
        <begin position="6"/>
        <end position="129"/>
    </location>
</feature>
<dbReference type="InterPro" id="IPR000335">
    <property type="entry name" value="Bleomycin-R"/>
</dbReference>
<accession>A0ABV6QSQ0</accession>
<evidence type="ECO:0000256" key="1">
    <source>
        <dbReference type="ARBA" id="ARBA00011051"/>
    </source>
</evidence>
<dbReference type="Gene3D" id="3.10.180.10">
    <property type="entry name" value="2,3-Dihydroxybiphenyl 1,2-Dioxygenase, domain 1"/>
    <property type="match status" value="1"/>
</dbReference>
<keyword evidence="6" id="KW-1185">Reference proteome</keyword>
<protein>
    <recommendedName>
        <fullName evidence="2">Bleomycin resistance protein</fullName>
    </recommendedName>
</protein>
<dbReference type="InterPro" id="IPR029068">
    <property type="entry name" value="Glyas_Bleomycin-R_OHBP_Dase"/>
</dbReference>
<dbReference type="CDD" id="cd08349">
    <property type="entry name" value="BLMA_like"/>
    <property type="match status" value="1"/>
</dbReference>
<keyword evidence="3" id="KW-0046">Antibiotic resistance</keyword>
<gene>
    <name evidence="5" type="ORF">ACFFGN_25990</name>
</gene>
<evidence type="ECO:0000256" key="3">
    <source>
        <dbReference type="ARBA" id="ARBA00023251"/>
    </source>
</evidence>
<dbReference type="InterPro" id="IPR037523">
    <property type="entry name" value="VOC_core"/>
</dbReference>
<comment type="similarity">
    <text evidence="1">Belongs to the bleomycin resistance protein family.</text>
</comment>